<protein>
    <submittedName>
        <fullName evidence="3">M56 family metallopeptidase</fullName>
    </submittedName>
</protein>
<dbReference type="PANTHER" id="PTHR34978:SF3">
    <property type="entry name" value="SLR0241 PROTEIN"/>
    <property type="match status" value="1"/>
</dbReference>
<feature type="transmembrane region" description="Helical" evidence="1">
    <location>
        <begin position="6"/>
        <end position="24"/>
    </location>
</feature>
<dbReference type="InterPro" id="IPR052173">
    <property type="entry name" value="Beta-lactam_resp_regulator"/>
</dbReference>
<dbReference type="CDD" id="cd07341">
    <property type="entry name" value="M56_BlaR1_MecR1_like"/>
    <property type="match status" value="1"/>
</dbReference>
<dbReference type="Proteomes" id="UP001144347">
    <property type="component" value="Unassembled WGS sequence"/>
</dbReference>
<feature type="transmembrane region" description="Helical" evidence="1">
    <location>
        <begin position="271"/>
        <end position="293"/>
    </location>
</feature>
<evidence type="ECO:0000256" key="1">
    <source>
        <dbReference type="SAM" id="Phobius"/>
    </source>
</evidence>
<proteinExistence type="predicted"/>
<keyword evidence="4" id="KW-1185">Reference proteome</keyword>
<evidence type="ECO:0000313" key="3">
    <source>
        <dbReference type="EMBL" id="MCZ4245200.1"/>
    </source>
</evidence>
<feature type="transmembrane region" description="Helical" evidence="1">
    <location>
        <begin position="95"/>
        <end position="119"/>
    </location>
</feature>
<gene>
    <name evidence="3" type="ORF">O0955_14415</name>
</gene>
<dbReference type="PANTHER" id="PTHR34978">
    <property type="entry name" value="POSSIBLE SENSOR-TRANSDUCER PROTEIN BLAR"/>
    <property type="match status" value="1"/>
</dbReference>
<feature type="transmembrane region" description="Helical" evidence="1">
    <location>
        <begin position="36"/>
        <end position="55"/>
    </location>
</feature>
<keyword evidence="1" id="KW-1133">Transmembrane helix</keyword>
<organism evidence="3 4">
    <name type="scientific">Pedobacter punctiformis</name>
    <dbReference type="NCBI Taxonomy" id="3004097"/>
    <lineage>
        <taxon>Bacteria</taxon>
        <taxon>Pseudomonadati</taxon>
        <taxon>Bacteroidota</taxon>
        <taxon>Sphingobacteriia</taxon>
        <taxon>Sphingobacteriales</taxon>
        <taxon>Sphingobacteriaceae</taxon>
        <taxon>Pedobacter</taxon>
    </lineage>
</organism>
<feature type="domain" description="Peptidase M56" evidence="2">
    <location>
        <begin position="30"/>
        <end position="260"/>
    </location>
</feature>
<dbReference type="Pfam" id="PF05569">
    <property type="entry name" value="Peptidase_M56"/>
    <property type="match status" value="1"/>
</dbReference>
<accession>A0ABT4LBA5</accession>
<name>A0ABT4LBA5_9SPHI</name>
<comment type="caution">
    <text evidence="3">The sequence shown here is derived from an EMBL/GenBank/DDBJ whole genome shotgun (WGS) entry which is preliminary data.</text>
</comment>
<reference evidence="3" key="1">
    <citation type="submission" date="2022-12" db="EMBL/GenBank/DDBJ databases">
        <title>Genome sequence of HCMS5-2.</title>
        <authorList>
            <person name="Woo H."/>
        </authorList>
    </citation>
    <scope>NUCLEOTIDE SEQUENCE</scope>
    <source>
        <strain evidence="3">HCMS5-2</strain>
    </source>
</reference>
<evidence type="ECO:0000259" key="2">
    <source>
        <dbReference type="Pfam" id="PF05569"/>
    </source>
</evidence>
<dbReference type="EMBL" id="JAPWGM010000005">
    <property type="protein sequence ID" value="MCZ4245200.1"/>
    <property type="molecule type" value="Genomic_DNA"/>
</dbReference>
<dbReference type="InterPro" id="IPR008756">
    <property type="entry name" value="Peptidase_M56"/>
</dbReference>
<keyword evidence="1" id="KW-0472">Membrane</keyword>
<keyword evidence="1" id="KW-0812">Transmembrane</keyword>
<sequence>MEWLTYLLEVSVCTTLFFGFYLLVLRKLTFFKINRFYLILSLLLSLIIPAFQVNIEKAVEPLPVVNVQPGLTVQEEEPTQPPLQVMPAEDAAINWFAWLEITYILVAVALMLICLWQLFQLLKHTKEQSQNINGSKLISKQKGFTNCSFFNYVFINQDYLTESELQVLLKHEQVHASQYHSADKILMMICKAVLWFNPVIYLYNKALEQNHEYEADEVTSLSFGNKDYANLLLKLAIAKSDMPLVHNFVKSPVKERIKMLFHSKSKNMKKLMYLLVLPIAIGLIWLFTVQVVYAQAEIKHDKTFQDTLKKPLSKNKELALPDVKQTDPYFTSKDYLDKLSSMNEVHGKTISGAVVGEYKIGEKSSFMRGYLFKSGEKTYVL</sequence>
<evidence type="ECO:0000313" key="4">
    <source>
        <dbReference type="Proteomes" id="UP001144347"/>
    </source>
</evidence>
<dbReference type="RefSeq" id="WP_269428256.1">
    <property type="nucleotide sequence ID" value="NZ_JAPWGM010000005.1"/>
</dbReference>